<dbReference type="GO" id="GO:0000160">
    <property type="term" value="P:phosphorelay signal transduction system"/>
    <property type="evidence" value="ECO:0007669"/>
    <property type="project" value="InterPro"/>
</dbReference>
<dbReference type="PROSITE" id="PS50110">
    <property type="entry name" value="RESPONSE_REGULATORY"/>
    <property type="match status" value="1"/>
</dbReference>
<dbReference type="OrthoDB" id="9782655at2"/>
<evidence type="ECO:0000256" key="2">
    <source>
        <dbReference type="PROSITE-ProRule" id="PRU00169"/>
    </source>
</evidence>
<reference evidence="4 5" key="1">
    <citation type="submission" date="2017-11" db="EMBL/GenBank/DDBJ databases">
        <title>Bradyrhizobium forestalis sp. nov., an efficient nitrogen-fixing bacterium isolated from nodules of forest legume species in the Amazon.</title>
        <authorList>
            <person name="Costa E.M."/>
            <person name="Guimaraes A."/>
            <person name="Carvalho T.S."/>
            <person name="Rodrigues T.L."/>
            <person name="Ribeiro P.R.A."/>
            <person name="Lebbe L."/>
            <person name="Willems A."/>
            <person name="Moreira F.M.S."/>
        </authorList>
    </citation>
    <scope>NUCLEOTIDE SEQUENCE [LARGE SCALE GENOMIC DNA]</scope>
    <source>
        <strain evidence="4 5">INPA54B</strain>
    </source>
</reference>
<sequence>MPGNKCIFVVDDDPSVRISMKRLLREHGFSVMLFESANALLEHGDLDDAICAILDINLGDHSGIDLRRRLTDDGVSLPVIFITGNDSPTNRLAAIESGCAAYLTKPFAAHTLIESIEKACAGITPVAQ</sequence>
<dbReference type="InterPro" id="IPR011006">
    <property type="entry name" value="CheY-like_superfamily"/>
</dbReference>
<evidence type="ECO:0000313" key="4">
    <source>
        <dbReference type="EMBL" id="PJG55167.1"/>
    </source>
</evidence>
<comment type="caution">
    <text evidence="4">The sequence shown here is derived from an EMBL/GenBank/DDBJ whole genome shotgun (WGS) entry which is preliminary data.</text>
</comment>
<evidence type="ECO:0000256" key="1">
    <source>
        <dbReference type="ARBA" id="ARBA00022553"/>
    </source>
</evidence>
<dbReference type="AlphaFoldDB" id="A0A2M8RBH1"/>
<dbReference type="EMBL" id="PGVG01000007">
    <property type="protein sequence ID" value="PJG55167.1"/>
    <property type="molecule type" value="Genomic_DNA"/>
</dbReference>
<feature type="domain" description="Response regulatory" evidence="3">
    <location>
        <begin position="6"/>
        <end position="120"/>
    </location>
</feature>
<dbReference type="RefSeq" id="WP_100232082.1">
    <property type="nucleotide sequence ID" value="NZ_PGVG01000007.1"/>
</dbReference>
<protein>
    <submittedName>
        <fullName evidence="4">Response regulator</fullName>
    </submittedName>
</protein>
<dbReference type="Gene3D" id="3.40.50.2300">
    <property type="match status" value="1"/>
</dbReference>
<dbReference type="SUPFAM" id="SSF52172">
    <property type="entry name" value="CheY-like"/>
    <property type="match status" value="1"/>
</dbReference>
<keyword evidence="1 2" id="KW-0597">Phosphoprotein</keyword>
<dbReference type="InterPro" id="IPR050595">
    <property type="entry name" value="Bact_response_regulator"/>
</dbReference>
<dbReference type="PANTHER" id="PTHR44591:SF21">
    <property type="entry name" value="TWO-COMPONENT RESPONSE REGULATOR"/>
    <property type="match status" value="1"/>
</dbReference>
<evidence type="ECO:0000313" key="5">
    <source>
        <dbReference type="Proteomes" id="UP000231194"/>
    </source>
</evidence>
<feature type="modified residue" description="4-aspartylphosphate" evidence="2">
    <location>
        <position position="55"/>
    </location>
</feature>
<dbReference type="Proteomes" id="UP000231194">
    <property type="component" value="Unassembled WGS sequence"/>
</dbReference>
<gene>
    <name evidence="4" type="ORF">CVM73_11380</name>
</gene>
<proteinExistence type="predicted"/>
<dbReference type="InterPro" id="IPR001789">
    <property type="entry name" value="Sig_transdc_resp-reg_receiver"/>
</dbReference>
<evidence type="ECO:0000259" key="3">
    <source>
        <dbReference type="PROSITE" id="PS50110"/>
    </source>
</evidence>
<organism evidence="4 5">
    <name type="scientific">Bradyrhizobium forestalis</name>
    <dbReference type="NCBI Taxonomy" id="1419263"/>
    <lineage>
        <taxon>Bacteria</taxon>
        <taxon>Pseudomonadati</taxon>
        <taxon>Pseudomonadota</taxon>
        <taxon>Alphaproteobacteria</taxon>
        <taxon>Hyphomicrobiales</taxon>
        <taxon>Nitrobacteraceae</taxon>
        <taxon>Bradyrhizobium</taxon>
    </lineage>
</organism>
<dbReference type="PANTHER" id="PTHR44591">
    <property type="entry name" value="STRESS RESPONSE REGULATOR PROTEIN 1"/>
    <property type="match status" value="1"/>
</dbReference>
<dbReference type="SMART" id="SM00448">
    <property type="entry name" value="REC"/>
    <property type="match status" value="1"/>
</dbReference>
<accession>A0A2M8RBH1</accession>
<keyword evidence="5" id="KW-1185">Reference proteome</keyword>
<dbReference type="Pfam" id="PF00072">
    <property type="entry name" value="Response_reg"/>
    <property type="match status" value="1"/>
</dbReference>
<name>A0A2M8RBH1_9BRAD</name>